<evidence type="ECO:0000259" key="7">
    <source>
        <dbReference type="PROSITE" id="PS51462"/>
    </source>
</evidence>
<reference evidence="8" key="1">
    <citation type="submission" date="2022-05" db="EMBL/GenBank/DDBJ databases">
        <title>Sphingomonas sp. strain RMG20 Genome sequencing and assembly.</title>
        <authorList>
            <person name="Kim I."/>
        </authorList>
    </citation>
    <scope>NUCLEOTIDE SEQUENCE</scope>
    <source>
        <strain evidence="8">RMG20</strain>
    </source>
</reference>
<protein>
    <submittedName>
        <fullName evidence="8">NUDIX domain-containing protein</fullName>
    </submittedName>
</protein>
<dbReference type="Gene3D" id="3.90.79.10">
    <property type="entry name" value="Nucleoside Triphosphate Pyrophosphohydrolase"/>
    <property type="match status" value="1"/>
</dbReference>
<comment type="cofactor">
    <cofactor evidence="2">
        <name>Mg(2+)</name>
        <dbReference type="ChEBI" id="CHEBI:18420"/>
    </cofactor>
</comment>
<dbReference type="InterPro" id="IPR039121">
    <property type="entry name" value="NUDT19"/>
</dbReference>
<feature type="domain" description="Nudix hydrolase" evidence="7">
    <location>
        <begin position="1"/>
        <end position="171"/>
    </location>
</feature>
<evidence type="ECO:0000256" key="6">
    <source>
        <dbReference type="ARBA" id="ARBA00023211"/>
    </source>
</evidence>
<organism evidence="8 9">
    <name type="scientific">Sphingomonas donggukensis</name>
    <dbReference type="NCBI Taxonomy" id="2949093"/>
    <lineage>
        <taxon>Bacteria</taxon>
        <taxon>Pseudomonadati</taxon>
        <taxon>Pseudomonadota</taxon>
        <taxon>Alphaproteobacteria</taxon>
        <taxon>Sphingomonadales</taxon>
        <taxon>Sphingomonadaceae</taxon>
        <taxon>Sphingomonas</taxon>
    </lineage>
</organism>
<keyword evidence="6" id="KW-0464">Manganese</keyword>
<evidence type="ECO:0000313" key="8">
    <source>
        <dbReference type="EMBL" id="URW77004.1"/>
    </source>
</evidence>
<evidence type="ECO:0000256" key="3">
    <source>
        <dbReference type="ARBA" id="ARBA00022723"/>
    </source>
</evidence>
<dbReference type="PANTHER" id="PTHR12318:SF0">
    <property type="entry name" value="ACYL-COENZYME A DIPHOSPHATASE NUDT19"/>
    <property type="match status" value="1"/>
</dbReference>
<name>A0ABY4TYC7_9SPHN</name>
<proteinExistence type="predicted"/>
<gene>
    <name evidence="8" type="ORF">M9980_09555</name>
</gene>
<keyword evidence="9" id="KW-1185">Reference proteome</keyword>
<dbReference type="Proteomes" id="UP001055580">
    <property type="component" value="Chromosome"/>
</dbReference>
<dbReference type="InterPro" id="IPR000086">
    <property type="entry name" value="NUDIX_hydrolase_dom"/>
</dbReference>
<evidence type="ECO:0000256" key="1">
    <source>
        <dbReference type="ARBA" id="ARBA00001936"/>
    </source>
</evidence>
<dbReference type="InterPro" id="IPR015797">
    <property type="entry name" value="NUDIX_hydrolase-like_dom_sf"/>
</dbReference>
<evidence type="ECO:0000256" key="5">
    <source>
        <dbReference type="ARBA" id="ARBA00022842"/>
    </source>
</evidence>
<dbReference type="PROSITE" id="PS51462">
    <property type="entry name" value="NUDIX"/>
    <property type="match status" value="1"/>
</dbReference>
<comment type="cofactor">
    <cofactor evidence="1">
        <name>Mn(2+)</name>
        <dbReference type="ChEBI" id="CHEBI:29035"/>
    </cofactor>
</comment>
<dbReference type="SUPFAM" id="SSF55811">
    <property type="entry name" value="Nudix"/>
    <property type="match status" value="1"/>
</dbReference>
<keyword evidence="3" id="KW-0479">Metal-binding</keyword>
<dbReference type="EMBL" id="CP098401">
    <property type="protein sequence ID" value="URW77004.1"/>
    <property type="molecule type" value="Genomic_DNA"/>
</dbReference>
<sequence>MRDRAGAAPELLIVERSKAMSFAGGALVFPGGRVDAGDLAYAAGDDEHAARIAAVRECIEEAGVAPGVVPSPDAAGLAAMRGRLHAGEAIGVALGAARIDLDALVPFARWLPRGVTHRVFDTRFYLACLPDDAPEPVVDATENTRVFWATAAQVLADADAGRATIIFPTRRNLERLALFGSFAEAVAHARAHPVRTITPWTEARDGADHLCIPGDLGYPVTSQPLATALRA</sequence>
<evidence type="ECO:0000256" key="2">
    <source>
        <dbReference type="ARBA" id="ARBA00001946"/>
    </source>
</evidence>
<keyword evidence="5" id="KW-0460">Magnesium</keyword>
<accession>A0ABY4TYC7</accession>
<keyword evidence="4" id="KW-0378">Hydrolase</keyword>
<evidence type="ECO:0000256" key="4">
    <source>
        <dbReference type="ARBA" id="ARBA00022801"/>
    </source>
</evidence>
<dbReference type="PANTHER" id="PTHR12318">
    <property type="entry name" value="TESTOSTERONE-REGULATED PROTEIN RP2"/>
    <property type="match status" value="1"/>
</dbReference>
<evidence type="ECO:0000313" key="9">
    <source>
        <dbReference type="Proteomes" id="UP001055580"/>
    </source>
</evidence>